<dbReference type="SUPFAM" id="SSF52540">
    <property type="entry name" value="P-loop containing nucleoside triphosphate hydrolases"/>
    <property type="match status" value="1"/>
</dbReference>
<evidence type="ECO:0000256" key="9">
    <source>
        <dbReference type="ARBA" id="ARBA00022842"/>
    </source>
</evidence>
<keyword evidence="5" id="KW-0819">tRNA processing</keyword>
<evidence type="ECO:0000256" key="5">
    <source>
        <dbReference type="ARBA" id="ARBA00022694"/>
    </source>
</evidence>
<evidence type="ECO:0000256" key="3">
    <source>
        <dbReference type="ARBA" id="ARBA00019010"/>
    </source>
</evidence>
<dbReference type="PANTHER" id="PTHR33540">
    <property type="entry name" value="TRNA THREONYLCARBAMOYLADENOSINE BIOSYNTHESIS PROTEIN TSAE"/>
    <property type="match status" value="1"/>
</dbReference>
<dbReference type="EMBL" id="KF170425">
    <property type="protein sequence ID" value="AGO88124.1"/>
    <property type="molecule type" value="Genomic_DNA"/>
</dbReference>
<evidence type="ECO:0000256" key="4">
    <source>
        <dbReference type="ARBA" id="ARBA00022490"/>
    </source>
</evidence>
<dbReference type="NCBIfam" id="TIGR00150">
    <property type="entry name" value="T6A_YjeE"/>
    <property type="match status" value="1"/>
</dbReference>
<evidence type="ECO:0000256" key="6">
    <source>
        <dbReference type="ARBA" id="ARBA00022723"/>
    </source>
</evidence>
<reference evidence="11" key="1">
    <citation type="journal article" date="2014" name="ISME J.">
        <title>Genomic properties of Marine Group A bacteria indicate a role in the marine sulfur cycle.</title>
        <authorList>
            <person name="Wright J.J."/>
            <person name="Mewis K."/>
            <person name="Hanson N.W."/>
            <person name="Konwar K.M."/>
            <person name="Maas K.R."/>
            <person name="Hallam S.J."/>
        </authorList>
    </citation>
    <scope>NUCLEOTIDE SEQUENCE</scope>
</reference>
<dbReference type="GO" id="GO:0046872">
    <property type="term" value="F:metal ion binding"/>
    <property type="evidence" value="ECO:0007669"/>
    <property type="project" value="UniProtKB-KW"/>
</dbReference>
<dbReference type="PANTHER" id="PTHR33540:SF2">
    <property type="entry name" value="TRNA THREONYLCARBAMOYLADENOSINE BIOSYNTHESIS PROTEIN TSAE"/>
    <property type="match status" value="1"/>
</dbReference>
<dbReference type="GO" id="GO:0002949">
    <property type="term" value="P:tRNA threonylcarbamoyladenosine modification"/>
    <property type="evidence" value="ECO:0007669"/>
    <property type="project" value="InterPro"/>
</dbReference>
<dbReference type="InterPro" id="IPR003442">
    <property type="entry name" value="T6A_TsaE"/>
</dbReference>
<evidence type="ECO:0000256" key="7">
    <source>
        <dbReference type="ARBA" id="ARBA00022741"/>
    </source>
</evidence>
<comment type="subcellular location">
    <subcellularLocation>
        <location evidence="1">Cytoplasm</location>
    </subcellularLocation>
</comment>
<dbReference type="AlphaFoldDB" id="S4W832"/>
<keyword evidence="6" id="KW-0479">Metal-binding</keyword>
<evidence type="ECO:0000313" key="11">
    <source>
        <dbReference type="EMBL" id="AGO88124.1"/>
    </source>
</evidence>
<keyword evidence="7" id="KW-0547">Nucleotide-binding</keyword>
<sequence>MMEKVLNSVQEMQTFAKNLAKKIPGGTIIALIGNLGSGKTTFSQGFARGLGIQDSVISPTFKLVSEYEGTHHALYHIDCYRLDSPEDFLNIGGENYLNPENGITIIEWAERIEPFWTDRWILIHFNRLSENINARSIKISGIVD</sequence>
<evidence type="ECO:0000256" key="8">
    <source>
        <dbReference type="ARBA" id="ARBA00022840"/>
    </source>
</evidence>
<name>S4W832_9BACT</name>
<keyword evidence="9" id="KW-0460">Magnesium</keyword>
<dbReference type="GO" id="GO:0005737">
    <property type="term" value="C:cytoplasm"/>
    <property type="evidence" value="ECO:0007669"/>
    <property type="project" value="UniProtKB-SubCell"/>
</dbReference>
<evidence type="ECO:0000256" key="10">
    <source>
        <dbReference type="ARBA" id="ARBA00032441"/>
    </source>
</evidence>
<keyword evidence="8 11" id="KW-0067">ATP-binding</keyword>
<protein>
    <recommendedName>
        <fullName evidence="3">tRNA threonylcarbamoyladenosine biosynthesis protein TsaE</fullName>
    </recommendedName>
    <alternativeName>
        <fullName evidence="10">t(6)A37 threonylcarbamoyladenosine biosynthesis protein TsaE</fullName>
    </alternativeName>
</protein>
<evidence type="ECO:0000256" key="1">
    <source>
        <dbReference type="ARBA" id="ARBA00004496"/>
    </source>
</evidence>
<accession>S4W832</accession>
<comment type="similarity">
    <text evidence="2">Belongs to the TsaE family.</text>
</comment>
<evidence type="ECO:0000256" key="2">
    <source>
        <dbReference type="ARBA" id="ARBA00007599"/>
    </source>
</evidence>
<dbReference type="GO" id="GO:0005524">
    <property type="term" value="F:ATP binding"/>
    <property type="evidence" value="ECO:0007669"/>
    <property type="project" value="UniProtKB-KW"/>
</dbReference>
<organism evidence="11">
    <name type="scientific">uncultured bacterium 413004-H17</name>
    <dbReference type="NCBI Taxonomy" id="1343843"/>
    <lineage>
        <taxon>Bacteria</taxon>
        <taxon>environmental samples</taxon>
    </lineage>
</organism>
<dbReference type="Pfam" id="PF02367">
    <property type="entry name" value="TsaE"/>
    <property type="match status" value="1"/>
</dbReference>
<dbReference type="InterPro" id="IPR027417">
    <property type="entry name" value="P-loop_NTPase"/>
</dbReference>
<proteinExistence type="inferred from homology"/>
<keyword evidence="4" id="KW-0963">Cytoplasm</keyword>
<dbReference type="Gene3D" id="3.40.50.300">
    <property type="entry name" value="P-loop containing nucleotide triphosphate hydrolases"/>
    <property type="match status" value="1"/>
</dbReference>